<proteinExistence type="predicted"/>
<feature type="domain" description="Rubicon Homology" evidence="2">
    <location>
        <begin position="215"/>
        <end position="377"/>
    </location>
</feature>
<comment type="caution">
    <text evidence="3">The sequence shown here is derived from an EMBL/GenBank/DDBJ whole genome shotgun (WGS) entry which is preliminary data.</text>
</comment>
<evidence type="ECO:0000313" key="3">
    <source>
        <dbReference type="EMBL" id="CAI9536779.1"/>
    </source>
</evidence>
<accession>A0ABN9AL78</accession>
<dbReference type="SMART" id="SM01175">
    <property type="entry name" value="DUF4206"/>
    <property type="match status" value="1"/>
</dbReference>
<keyword evidence="4" id="KW-1185">Reference proteome</keyword>
<reference evidence="3" key="1">
    <citation type="submission" date="2023-05" db="EMBL/GenBank/DDBJ databases">
        <authorList>
            <person name="Stuckert A."/>
        </authorList>
    </citation>
    <scope>NUCLEOTIDE SEQUENCE</scope>
</reference>
<dbReference type="Pfam" id="PF13901">
    <property type="entry name" value="RH_dom"/>
    <property type="match status" value="1"/>
</dbReference>
<evidence type="ECO:0000259" key="2">
    <source>
        <dbReference type="SMART" id="SM01175"/>
    </source>
</evidence>
<dbReference type="Pfam" id="PF21054">
    <property type="entry name" value="RUBC_PIKBD"/>
    <property type="match status" value="1"/>
</dbReference>
<sequence>MKSNWQYEQWKTEGGMYWIRRDQEPCLHRKKANSESAASVDSGYDGLVALQNSPVETIFEEDESQHSIKTEMFEDSDDYVIIEMEDCEKLCTPKQSNDLPKRQGLNSAEQIAKSLYRSFRQQWTQVDGDAPLQTRITADDLTDNEVITEEFESSVSLVEEIKKFRIRDTEEWSPRFQIISTVHPYIKRDVIVASQNYLCAGCGTKVEQRYTNRLRYCDYLGKYFCDCCHSYTESSIPGRILSKWNFSKYYISNFAKSVVDKIWESHQFNVQIENPALYKKVKDLNRVREVQEQLIHIRKLVETCRFADGIIEAFDEVPSHLTEELHLYTLSDLYKVKQKSLLLSLRELLATAVAHVDQCELCQAKGFICVNFANILM</sequence>
<organism evidence="3 4">
    <name type="scientific">Staurois parvus</name>
    <dbReference type="NCBI Taxonomy" id="386267"/>
    <lineage>
        <taxon>Eukaryota</taxon>
        <taxon>Metazoa</taxon>
        <taxon>Chordata</taxon>
        <taxon>Craniata</taxon>
        <taxon>Vertebrata</taxon>
        <taxon>Euteleostomi</taxon>
        <taxon>Amphibia</taxon>
        <taxon>Batrachia</taxon>
        <taxon>Anura</taxon>
        <taxon>Neobatrachia</taxon>
        <taxon>Ranoidea</taxon>
        <taxon>Ranidae</taxon>
        <taxon>Staurois</taxon>
    </lineage>
</organism>
<evidence type="ECO:0000313" key="4">
    <source>
        <dbReference type="Proteomes" id="UP001162483"/>
    </source>
</evidence>
<dbReference type="InterPro" id="IPR052428">
    <property type="entry name" value="Autophagy_HostDef_Reg"/>
</dbReference>
<evidence type="ECO:0000256" key="1">
    <source>
        <dbReference type="ARBA" id="ARBA00023006"/>
    </source>
</evidence>
<dbReference type="EMBL" id="CATNWA010000394">
    <property type="protein sequence ID" value="CAI9536779.1"/>
    <property type="molecule type" value="Genomic_DNA"/>
</dbReference>
<name>A0ABN9AL78_9NEOB</name>
<dbReference type="InterPro" id="IPR025258">
    <property type="entry name" value="RH_dom"/>
</dbReference>
<dbReference type="InterPro" id="IPR048569">
    <property type="entry name" value="RUBC_PIKBD"/>
</dbReference>
<dbReference type="PANTHER" id="PTHR45971">
    <property type="entry name" value="PHOX (PX) DOMAIN-CONTAINING PROTEIN"/>
    <property type="match status" value="1"/>
</dbReference>
<protein>
    <recommendedName>
        <fullName evidence="2">Rubicon Homology domain-containing protein</fullName>
    </recommendedName>
</protein>
<dbReference type="PANTHER" id="PTHR45971:SF2">
    <property type="entry name" value="PROTEIN ASSOCIATED WITH UVRAG AS AUTOPHAGY ENHANCER"/>
    <property type="match status" value="1"/>
</dbReference>
<gene>
    <name evidence="3" type="ORF">SPARVUS_LOCUS1088594</name>
</gene>
<keyword evidence="1" id="KW-0072">Autophagy</keyword>
<dbReference type="Proteomes" id="UP001162483">
    <property type="component" value="Unassembled WGS sequence"/>
</dbReference>